<gene>
    <name evidence="2" type="ORF">AVEN_135568_1</name>
</gene>
<evidence type="ECO:0000313" key="3">
    <source>
        <dbReference type="Proteomes" id="UP000499080"/>
    </source>
</evidence>
<evidence type="ECO:0000256" key="1">
    <source>
        <dbReference type="SAM" id="MobiDB-lite"/>
    </source>
</evidence>
<feature type="compositionally biased region" description="Basic and acidic residues" evidence="1">
    <location>
        <begin position="84"/>
        <end position="114"/>
    </location>
</feature>
<sequence length="114" mass="13034">MKTRVIPEETAPSHLERFALDRSNFQPIHLGAGHSQLFQNRIFGTPEGKSDRRGRKHIKFGKMIRSDGIQTNSKSKTSCADSNLRARCEARGTSKDLTRLRPRDEVRKSEIQEE</sequence>
<feature type="region of interest" description="Disordered" evidence="1">
    <location>
        <begin position="44"/>
        <end position="114"/>
    </location>
</feature>
<accession>A0A4Y2W4L7</accession>
<keyword evidence="3" id="KW-1185">Reference proteome</keyword>
<protein>
    <submittedName>
        <fullName evidence="2">Uncharacterized protein</fullName>
    </submittedName>
</protein>
<proteinExistence type="predicted"/>
<evidence type="ECO:0000313" key="2">
    <source>
        <dbReference type="EMBL" id="GBO32319.1"/>
    </source>
</evidence>
<dbReference type="Proteomes" id="UP000499080">
    <property type="component" value="Unassembled WGS sequence"/>
</dbReference>
<dbReference type="AlphaFoldDB" id="A0A4Y2W4L7"/>
<organism evidence="2 3">
    <name type="scientific">Araneus ventricosus</name>
    <name type="common">Orbweaver spider</name>
    <name type="synonym">Epeira ventricosa</name>
    <dbReference type="NCBI Taxonomy" id="182803"/>
    <lineage>
        <taxon>Eukaryota</taxon>
        <taxon>Metazoa</taxon>
        <taxon>Ecdysozoa</taxon>
        <taxon>Arthropoda</taxon>
        <taxon>Chelicerata</taxon>
        <taxon>Arachnida</taxon>
        <taxon>Araneae</taxon>
        <taxon>Araneomorphae</taxon>
        <taxon>Entelegynae</taxon>
        <taxon>Araneoidea</taxon>
        <taxon>Araneidae</taxon>
        <taxon>Araneus</taxon>
    </lineage>
</organism>
<reference evidence="2 3" key="1">
    <citation type="journal article" date="2019" name="Sci. Rep.">
        <title>Orb-weaving spider Araneus ventricosus genome elucidates the spidroin gene catalogue.</title>
        <authorList>
            <person name="Kono N."/>
            <person name="Nakamura H."/>
            <person name="Ohtoshi R."/>
            <person name="Moran D.A.P."/>
            <person name="Shinohara A."/>
            <person name="Yoshida Y."/>
            <person name="Fujiwara M."/>
            <person name="Mori M."/>
            <person name="Tomita M."/>
            <person name="Arakawa K."/>
        </authorList>
    </citation>
    <scope>NUCLEOTIDE SEQUENCE [LARGE SCALE GENOMIC DNA]</scope>
</reference>
<feature type="compositionally biased region" description="Basic residues" evidence="1">
    <location>
        <begin position="52"/>
        <end position="62"/>
    </location>
</feature>
<name>A0A4Y2W4L7_ARAVE</name>
<comment type="caution">
    <text evidence="2">The sequence shown here is derived from an EMBL/GenBank/DDBJ whole genome shotgun (WGS) entry which is preliminary data.</text>
</comment>
<dbReference type="EMBL" id="BGPR01055774">
    <property type="protein sequence ID" value="GBO32319.1"/>
    <property type="molecule type" value="Genomic_DNA"/>
</dbReference>
<feature type="compositionally biased region" description="Polar residues" evidence="1">
    <location>
        <begin position="68"/>
        <end position="81"/>
    </location>
</feature>